<feature type="transmembrane region" description="Helical" evidence="10">
    <location>
        <begin position="150"/>
        <end position="171"/>
    </location>
</feature>
<keyword evidence="5 10" id="KW-0808">Transferase</keyword>
<dbReference type="PANTHER" id="PTHR10050:SF46">
    <property type="entry name" value="PROTEIN O-MANNOSYL-TRANSFERASE 2"/>
    <property type="match status" value="1"/>
</dbReference>
<dbReference type="Proteomes" id="UP000008366">
    <property type="component" value="Unassembled WGS sequence"/>
</dbReference>
<feature type="transmembrane region" description="Helical" evidence="10">
    <location>
        <begin position="20"/>
        <end position="39"/>
    </location>
</feature>
<evidence type="ECO:0000256" key="3">
    <source>
        <dbReference type="ARBA" id="ARBA00007222"/>
    </source>
</evidence>
<proteinExistence type="inferred from homology"/>
<keyword evidence="14" id="KW-1185">Reference proteome</keyword>
<comment type="pathway">
    <text evidence="2 10">Protein modification; protein glycosylation.</text>
</comment>
<feature type="transmembrane region" description="Helical" evidence="10">
    <location>
        <begin position="125"/>
        <end position="143"/>
    </location>
</feature>
<feature type="transmembrane region" description="Helical" evidence="10">
    <location>
        <begin position="252"/>
        <end position="270"/>
    </location>
</feature>
<evidence type="ECO:0000256" key="7">
    <source>
        <dbReference type="ARBA" id="ARBA00022989"/>
    </source>
</evidence>
<evidence type="ECO:0000259" key="11">
    <source>
        <dbReference type="Pfam" id="PF02366"/>
    </source>
</evidence>
<dbReference type="Pfam" id="PF16192">
    <property type="entry name" value="PMT_4TMC"/>
    <property type="match status" value="1"/>
</dbReference>
<gene>
    <name evidence="13" type="primary">pmt1</name>
    <name evidence="13" type="ORF">KILIM_018_00500</name>
</gene>
<keyword evidence="6 10" id="KW-0812">Transmembrane</keyword>
<dbReference type="AlphaFoldDB" id="K6VGL5"/>
<accession>K6VGL5</accession>
<evidence type="ECO:0000256" key="8">
    <source>
        <dbReference type="ARBA" id="ARBA00023136"/>
    </source>
</evidence>
<dbReference type="UniPathway" id="UPA00378"/>
<evidence type="ECO:0000313" key="13">
    <source>
        <dbReference type="EMBL" id="GAB95303.1"/>
    </source>
</evidence>
<feature type="transmembrane region" description="Helical" evidence="10">
    <location>
        <begin position="405"/>
        <end position="423"/>
    </location>
</feature>
<dbReference type="EC" id="2.4.1.-" evidence="10"/>
<evidence type="ECO:0000256" key="2">
    <source>
        <dbReference type="ARBA" id="ARBA00004922"/>
    </source>
</evidence>
<dbReference type="Pfam" id="PF02366">
    <property type="entry name" value="PMT"/>
    <property type="match status" value="1"/>
</dbReference>
<keyword evidence="8 10" id="KW-0472">Membrane</keyword>
<dbReference type="EMBL" id="BAHD01000018">
    <property type="protein sequence ID" value="GAB95303.1"/>
    <property type="molecule type" value="Genomic_DNA"/>
</dbReference>
<comment type="subcellular location">
    <subcellularLocation>
        <location evidence="10">Cell membrane</location>
    </subcellularLocation>
    <subcellularLocation>
        <location evidence="1">Endomembrane system</location>
        <topology evidence="1">Multi-pass membrane protein</topology>
    </subcellularLocation>
</comment>
<dbReference type="InterPro" id="IPR003342">
    <property type="entry name" value="ArnT-like_N"/>
</dbReference>
<evidence type="ECO:0000256" key="6">
    <source>
        <dbReference type="ARBA" id="ARBA00022692"/>
    </source>
</evidence>
<organism evidence="13 14">
    <name type="scientific">Kineosphaera limosa NBRC 100340</name>
    <dbReference type="NCBI Taxonomy" id="1184609"/>
    <lineage>
        <taxon>Bacteria</taxon>
        <taxon>Bacillati</taxon>
        <taxon>Actinomycetota</taxon>
        <taxon>Actinomycetes</taxon>
        <taxon>Micrococcales</taxon>
        <taxon>Dermatophilaceae</taxon>
        <taxon>Kineosphaera</taxon>
    </lineage>
</organism>
<keyword evidence="10" id="KW-1003">Cell membrane</keyword>
<feature type="transmembrane region" description="Helical" evidence="10">
    <location>
        <begin position="430"/>
        <end position="446"/>
    </location>
</feature>
<feature type="domain" description="ArnT-like N-terminal" evidence="11">
    <location>
        <begin position="30"/>
        <end position="194"/>
    </location>
</feature>
<dbReference type="InterPro" id="IPR032421">
    <property type="entry name" value="PMT_4TMC"/>
</dbReference>
<feature type="transmembrane region" description="Helical" evidence="10">
    <location>
        <begin position="487"/>
        <end position="510"/>
    </location>
</feature>
<dbReference type="GO" id="GO:0012505">
    <property type="term" value="C:endomembrane system"/>
    <property type="evidence" value="ECO:0007669"/>
    <property type="project" value="UniProtKB-SubCell"/>
</dbReference>
<dbReference type="eggNOG" id="COG4346">
    <property type="taxonomic scope" value="Bacteria"/>
</dbReference>
<comment type="similarity">
    <text evidence="3 10">Belongs to the glycosyltransferase 39 family.</text>
</comment>
<evidence type="ECO:0000313" key="14">
    <source>
        <dbReference type="Proteomes" id="UP000008366"/>
    </source>
</evidence>
<evidence type="ECO:0000259" key="12">
    <source>
        <dbReference type="Pfam" id="PF16192"/>
    </source>
</evidence>
<dbReference type="RefSeq" id="WP_006591835.1">
    <property type="nucleotide sequence ID" value="NZ_BAHD01000018.1"/>
</dbReference>
<evidence type="ECO:0000256" key="10">
    <source>
        <dbReference type="RuleBase" id="RU367007"/>
    </source>
</evidence>
<evidence type="ECO:0000256" key="5">
    <source>
        <dbReference type="ARBA" id="ARBA00022679"/>
    </source>
</evidence>
<comment type="function">
    <text evidence="10">Protein O-mannosyltransferase that catalyzes the transfer of a single mannose residue from a polyprenol phospho-mannosyl lipidic donor to the hydroxyl group of selected serine and threonine residues in acceptor proteins.</text>
</comment>
<evidence type="ECO:0000256" key="9">
    <source>
        <dbReference type="ARBA" id="ARBA00093617"/>
    </source>
</evidence>
<dbReference type="STRING" id="1184609.KILIM_018_00500"/>
<evidence type="ECO:0000256" key="4">
    <source>
        <dbReference type="ARBA" id="ARBA00022676"/>
    </source>
</evidence>
<dbReference type="GO" id="GO:0005886">
    <property type="term" value="C:plasma membrane"/>
    <property type="evidence" value="ECO:0007669"/>
    <property type="project" value="UniProtKB-SubCell"/>
</dbReference>
<protein>
    <recommendedName>
        <fullName evidence="9 10">Polyprenol-phosphate-mannose--protein mannosyltransferase</fullName>
        <ecNumber evidence="10">2.4.1.-</ecNumber>
    </recommendedName>
</protein>
<evidence type="ECO:0000256" key="1">
    <source>
        <dbReference type="ARBA" id="ARBA00004127"/>
    </source>
</evidence>
<keyword evidence="4 10" id="KW-0328">Glycosyltransferase</keyword>
<feature type="transmembrane region" description="Helical" evidence="10">
    <location>
        <begin position="452"/>
        <end position="475"/>
    </location>
</feature>
<sequence length="530" mass="59721">MSHADQLRLRLLGIRPVDTLAGWIGPLLVALYAGFLRFWNLGRPDTLIFDETYYVKQAWSLLQFGVEHKVLPELADPDATPKVDEIWASGNPTVFGTVADFVVHPPVGKWVIAIGEHLGGVENAWSWRIGVAVLGTLSVLMLARAARRMFGSTALGVLAGLLLTLDGQHFVLSRTGLLDMSVMFFALVAFCALLIDRDASRERLARVVGGWRDAGMHFDDRRMRYGPWLGLRPWRFVAAVSLGLCIGTKWSGLYFLAVFGLMTVFWDMGARRTAGVHRWRTAAILRDGPQAALTMVGVALLTYVASWVGWFRSDTGWGRQWAAEHPVDGVAALVPDGLRSLWKYHVDMWNFHIGLTSHHDYMSNPWSWMLQARPTSFYYEGPSKGQQGCLVDQCSKAITDLGNPAIWWAATLALPVLLFCWALRRDWRAGAILAGLAAGYLPWFMYQERTIFTFYSVAFVPWVVLAVVFAAALIMGPPSASWRRRQWGLMLVTAYALVVVAVFVFFWPVYTAQVIPQDQWSWRMWFRSWI</sequence>
<comment type="caution">
    <text evidence="13">The sequence shown here is derived from an EMBL/GenBank/DDBJ whole genome shotgun (WGS) entry which is preliminary data.</text>
</comment>
<reference evidence="13 14" key="1">
    <citation type="submission" date="2012-08" db="EMBL/GenBank/DDBJ databases">
        <title>Whole genome shotgun sequence of Kineosphaera limosa NBRC 100340.</title>
        <authorList>
            <person name="Yoshida I."/>
            <person name="Isaki S."/>
            <person name="Hosoyama A."/>
            <person name="Tsuchikane K."/>
            <person name="Katsumata H."/>
            <person name="Ando Y."/>
            <person name="Ohji S."/>
            <person name="Hamada M."/>
            <person name="Tamura T."/>
            <person name="Yamazoe A."/>
            <person name="Yamazaki S."/>
            <person name="Fujita N."/>
        </authorList>
    </citation>
    <scope>NUCLEOTIDE SEQUENCE [LARGE SCALE GENOMIC DNA]</scope>
    <source>
        <strain evidence="13 14">NBRC 100340</strain>
    </source>
</reference>
<dbReference type="InterPro" id="IPR027005">
    <property type="entry name" value="PMT-like"/>
</dbReference>
<dbReference type="GO" id="GO:0004169">
    <property type="term" value="F:dolichyl-phosphate-mannose-protein mannosyltransferase activity"/>
    <property type="evidence" value="ECO:0007669"/>
    <property type="project" value="UniProtKB-UniRule"/>
</dbReference>
<feature type="transmembrane region" description="Helical" evidence="10">
    <location>
        <begin position="291"/>
        <end position="311"/>
    </location>
</feature>
<dbReference type="PANTHER" id="PTHR10050">
    <property type="entry name" value="DOLICHYL-PHOSPHATE-MANNOSE--PROTEIN MANNOSYLTRANSFERASE"/>
    <property type="match status" value="1"/>
</dbReference>
<feature type="domain" description="Protein O-mannosyl-transferase C-terminal four TM" evidence="12">
    <location>
        <begin position="339"/>
        <end position="529"/>
    </location>
</feature>
<keyword evidence="7 10" id="KW-1133">Transmembrane helix</keyword>
<name>K6VGL5_9MICO</name>
<feature type="transmembrane region" description="Helical" evidence="10">
    <location>
        <begin position="177"/>
        <end position="195"/>
    </location>
</feature>
<dbReference type="OrthoDB" id="9776737at2"/>